<gene>
    <name evidence="1" type="ORF">G6F51_012613</name>
</gene>
<evidence type="ECO:0000313" key="2">
    <source>
        <dbReference type="Proteomes" id="UP000717996"/>
    </source>
</evidence>
<evidence type="ECO:0000313" key="1">
    <source>
        <dbReference type="EMBL" id="KAG1533438.1"/>
    </source>
</evidence>
<accession>A0A9P6XVG2</accession>
<sequence length="103" mass="11111">MLGYDNVHQKRLLKALEHIREANRPSVARAFLKLSWITPEQFKEVASNSGPAAALTTTADPTVDSVMTEVVKHFTTDTSTAFSIPSPIALSSPFGAGEPAEEL</sequence>
<name>A0A9P6XVG2_RHIOR</name>
<proteinExistence type="predicted"/>
<dbReference type="Proteomes" id="UP000717996">
    <property type="component" value="Unassembled WGS sequence"/>
</dbReference>
<organism evidence="1 2">
    <name type="scientific">Rhizopus oryzae</name>
    <name type="common">Mucormycosis agent</name>
    <name type="synonym">Rhizopus arrhizus var. delemar</name>
    <dbReference type="NCBI Taxonomy" id="64495"/>
    <lineage>
        <taxon>Eukaryota</taxon>
        <taxon>Fungi</taxon>
        <taxon>Fungi incertae sedis</taxon>
        <taxon>Mucoromycota</taxon>
        <taxon>Mucoromycotina</taxon>
        <taxon>Mucoromycetes</taxon>
        <taxon>Mucorales</taxon>
        <taxon>Mucorineae</taxon>
        <taxon>Rhizopodaceae</taxon>
        <taxon>Rhizopus</taxon>
    </lineage>
</organism>
<dbReference type="EMBL" id="JAANIT010003855">
    <property type="protein sequence ID" value="KAG1533438.1"/>
    <property type="molecule type" value="Genomic_DNA"/>
</dbReference>
<dbReference type="AlphaFoldDB" id="A0A9P6XVG2"/>
<protein>
    <submittedName>
        <fullName evidence="1">Uncharacterized protein</fullName>
    </submittedName>
</protein>
<comment type="caution">
    <text evidence="1">The sequence shown here is derived from an EMBL/GenBank/DDBJ whole genome shotgun (WGS) entry which is preliminary data.</text>
</comment>
<reference evidence="1" key="1">
    <citation type="journal article" date="2020" name="Microb. Genom.">
        <title>Genetic diversity of clinical and environmental Mucorales isolates obtained from an investigation of mucormycosis cases among solid organ transplant recipients.</title>
        <authorList>
            <person name="Nguyen M.H."/>
            <person name="Kaul D."/>
            <person name="Muto C."/>
            <person name="Cheng S.J."/>
            <person name="Richter R.A."/>
            <person name="Bruno V.M."/>
            <person name="Liu G."/>
            <person name="Beyhan S."/>
            <person name="Sundermann A.J."/>
            <person name="Mounaud S."/>
            <person name="Pasculle A.W."/>
            <person name="Nierman W.C."/>
            <person name="Driscoll E."/>
            <person name="Cumbie R."/>
            <person name="Clancy C.J."/>
            <person name="Dupont C.L."/>
        </authorList>
    </citation>
    <scope>NUCLEOTIDE SEQUENCE</scope>
    <source>
        <strain evidence="1">GL16</strain>
    </source>
</reference>